<dbReference type="AlphaFoldDB" id="A0A3G3IF57"/>
<accession>A0A3G3IF57</accession>
<evidence type="ECO:0000256" key="5">
    <source>
        <dbReference type="ARBA" id="ARBA00022917"/>
    </source>
</evidence>
<keyword evidence="3 9" id="KW-0547">Nucleotide-binding</keyword>
<dbReference type="InterPro" id="IPR002307">
    <property type="entry name" value="Tyr-tRNA-ligase"/>
</dbReference>
<evidence type="ECO:0000256" key="6">
    <source>
        <dbReference type="ARBA" id="ARBA00023146"/>
    </source>
</evidence>
<evidence type="ECO:0000256" key="7">
    <source>
        <dbReference type="ARBA" id="ARBA00048248"/>
    </source>
</evidence>
<dbReference type="InterPro" id="IPR023617">
    <property type="entry name" value="Tyr-tRNA-ligase_arc/euk-type"/>
</dbReference>
<comment type="similarity">
    <text evidence="9">Belongs to the class-I aminoacyl-tRNA synthetase family.</text>
</comment>
<dbReference type="PIRSF" id="PIRSF006588">
    <property type="entry name" value="TyrRS_arch_euk"/>
    <property type="match status" value="1"/>
</dbReference>
<comment type="catalytic activity">
    <reaction evidence="7">
        <text>tRNA(Tyr) + L-tyrosine + ATP = L-tyrosyl-tRNA(Tyr) + AMP + diphosphate + H(+)</text>
        <dbReference type="Rhea" id="RHEA:10220"/>
        <dbReference type="Rhea" id="RHEA-COMP:9706"/>
        <dbReference type="Rhea" id="RHEA-COMP:9707"/>
        <dbReference type="ChEBI" id="CHEBI:15378"/>
        <dbReference type="ChEBI" id="CHEBI:30616"/>
        <dbReference type="ChEBI" id="CHEBI:33019"/>
        <dbReference type="ChEBI" id="CHEBI:58315"/>
        <dbReference type="ChEBI" id="CHEBI:78442"/>
        <dbReference type="ChEBI" id="CHEBI:78536"/>
        <dbReference type="ChEBI" id="CHEBI:456215"/>
        <dbReference type="EC" id="6.1.1.1"/>
    </reaction>
</comment>
<evidence type="ECO:0000256" key="4">
    <source>
        <dbReference type="ARBA" id="ARBA00022840"/>
    </source>
</evidence>
<evidence type="ECO:0000256" key="9">
    <source>
        <dbReference type="RuleBase" id="RU363036"/>
    </source>
</evidence>
<dbReference type="EC" id="6.1.1.1" evidence="1 8"/>
<evidence type="ECO:0000256" key="1">
    <source>
        <dbReference type="ARBA" id="ARBA00013160"/>
    </source>
</evidence>
<gene>
    <name evidence="10" type="ORF">BKD89_01420</name>
</gene>
<evidence type="ECO:0000313" key="10">
    <source>
        <dbReference type="EMBL" id="AYQ54477.1"/>
    </source>
</evidence>
<organism evidence="10 11">
    <name type="scientific">Methanomethylophilus alvi</name>
    <dbReference type="NCBI Taxonomy" id="1291540"/>
    <lineage>
        <taxon>Archaea</taxon>
        <taxon>Methanobacteriati</taxon>
        <taxon>Thermoplasmatota</taxon>
        <taxon>Thermoplasmata</taxon>
        <taxon>Methanomassiliicoccales</taxon>
        <taxon>Methanomethylophilaceae</taxon>
        <taxon>Methanomethylophilus</taxon>
    </lineage>
</organism>
<dbReference type="RefSeq" id="WP_015504189.1">
    <property type="nucleotide sequence ID" value="NZ_CAYARL010000008.1"/>
</dbReference>
<dbReference type="PRINTS" id="PR01040">
    <property type="entry name" value="TRNASYNTHTYR"/>
</dbReference>
<proteinExistence type="inferred from homology"/>
<dbReference type="InterPro" id="IPR002305">
    <property type="entry name" value="aa-tRNA-synth_Ic"/>
</dbReference>
<dbReference type="SUPFAM" id="SSF52374">
    <property type="entry name" value="Nucleotidylyl transferase"/>
    <property type="match status" value="1"/>
</dbReference>
<dbReference type="PANTHER" id="PTHR46264">
    <property type="entry name" value="TYROSINE-TRNA LIGASE"/>
    <property type="match status" value="1"/>
</dbReference>
<dbReference type="NCBIfam" id="TIGR00234">
    <property type="entry name" value="tyrS"/>
    <property type="match status" value="1"/>
</dbReference>
<name>A0A3G3IF57_9ARCH</name>
<protein>
    <recommendedName>
        <fullName evidence="1 8">Tyrosine--tRNA ligase</fullName>
        <ecNumber evidence="1 8">6.1.1.1</ecNumber>
    </recommendedName>
</protein>
<dbReference type="GO" id="GO:0005737">
    <property type="term" value="C:cytoplasm"/>
    <property type="evidence" value="ECO:0007669"/>
    <property type="project" value="UniProtKB-UniRule"/>
</dbReference>
<sequence>MDVEERMALVTRNAMELVNEDELRELLKTKEQPLAYIGFEPSGLVHMGWALVTAKIRDLCDAGFKVIILWADWHAYINDKLGGNLENIQACARYMEDCFVALGVPKDKVEFRFASEVLDDIDYWEKLIKVGKVTSLSRVKRAMTIMGRKEDEAELDSSKVVYPLMQATDMFHMGIDLAYAGIDQRRAHMLARDAADKLGWKKPLALHTPLLPGLKGGSRMNPEGVKELQTKKVCTTEGEGIEAQTQCMIEMKMSKSDPTSSINIHDDPASVKQKIKKAYCPPEKEKEGENPMLMMARYVIFPRFNNIHIERPEKYGGNVDYATYEELTADYFGGRLSPVDLKEGIVDGINKVLAPVADYFSKFPENYEKMSAIMASVKKLR</sequence>
<keyword evidence="2 9" id="KW-0436">Ligase</keyword>
<dbReference type="PANTHER" id="PTHR46264:SF4">
    <property type="entry name" value="TYROSINE--TRNA LIGASE, CYTOPLASMIC"/>
    <property type="match status" value="1"/>
</dbReference>
<dbReference type="InterPro" id="IPR014729">
    <property type="entry name" value="Rossmann-like_a/b/a_fold"/>
</dbReference>
<dbReference type="Gene3D" id="3.40.50.620">
    <property type="entry name" value="HUPs"/>
    <property type="match status" value="2"/>
</dbReference>
<dbReference type="Proteomes" id="UP000273278">
    <property type="component" value="Chromosome"/>
</dbReference>
<dbReference type="NCBIfam" id="NF006330">
    <property type="entry name" value="PRK08560.1"/>
    <property type="match status" value="1"/>
</dbReference>
<dbReference type="GO" id="GO:0006437">
    <property type="term" value="P:tyrosyl-tRNA aminoacylation"/>
    <property type="evidence" value="ECO:0007669"/>
    <property type="project" value="UniProtKB-UniRule"/>
</dbReference>
<evidence type="ECO:0000256" key="2">
    <source>
        <dbReference type="ARBA" id="ARBA00022598"/>
    </source>
</evidence>
<dbReference type="GO" id="GO:0004831">
    <property type="term" value="F:tyrosine-tRNA ligase activity"/>
    <property type="evidence" value="ECO:0007669"/>
    <property type="project" value="UniProtKB-UniRule"/>
</dbReference>
<keyword evidence="6 9" id="KW-0030">Aminoacyl-tRNA synthetase</keyword>
<dbReference type="GO" id="GO:0005524">
    <property type="term" value="F:ATP binding"/>
    <property type="evidence" value="ECO:0007669"/>
    <property type="project" value="UniProtKB-KW"/>
</dbReference>
<dbReference type="Pfam" id="PF00579">
    <property type="entry name" value="tRNA-synt_1b"/>
    <property type="match status" value="2"/>
</dbReference>
<dbReference type="OMA" id="RKIHMLA"/>
<evidence type="ECO:0000256" key="8">
    <source>
        <dbReference type="NCBIfam" id="TIGR00234"/>
    </source>
</evidence>
<keyword evidence="4 9" id="KW-0067">ATP-binding</keyword>
<dbReference type="InterPro" id="IPR050489">
    <property type="entry name" value="Tyr-tRNA_synthase"/>
</dbReference>
<dbReference type="GeneID" id="41321086"/>
<dbReference type="EMBL" id="CP017686">
    <property type="protein sequence ID" value="AYQ54477.1"/>
    <property type="molecule type" value="Genomic_DNA"/>
</dbReference>
<evidence type="ECO:0000256" key="3">
    <source>
        <dbReference type="ARBA" id="ARBA00022741"/>
    </source>
</evidence>
<evidence type="ECO:0000313" key="11">
    <source>
        <dbReference type="Proteomes" id="UP000273278"/>
    </source>
</evidence>
<keyword evidence="5 9" id="KW-0648">Protein biosynthesis</keyword>
<reference evidence="10 11" key="1">
    <citation type="submission" date="2016-10" db="EMBL/GenBank/DDBJ databases">
        <title>Complete genome of the TMA-utilizing, human hosted archaeon Methanomethylophilus alvus Gen. nov, sp. nov., strain Mx-05, derived from a pure culture.</title>
        <authorList>
            <person name="Brugere J.-F."/>
            <person name="Ben Hania W."/>
            <person name="Chaudhary P.P."/>
            <person name="Gaci N."/>
            <person name="Borrel G."/>
            <person name="Cao Van Tuat L."/>
            <person name="Fardeau M.-L."/>
            <person name="Harris H.M.B."/>
            <person name="O'Toole P.W."/>
            <person name="Ollivier B."/>
        </authorList>
    </citation>
    <scope>NUCLEOTIDE SEQUENCE [LARGE SCALE GENOMIC DNA]</scope>
    <source>
        <strain evidence="10 11">Mx-05</strain>
    </source>
</reference>